<name>A0AB36QZW2_9HYPH</name>
<dbReference type="RefSeq" id="WP_095489653.1">
    <property type="nucleotide sequence ID" value="NZ_CP088151.1"/>
</dbReference>
<dbReference type="AlphaFoldDB" id="A0AB36QZW2"/>
<accession>A0AB36QZW2</accession>
<dbReference type="EMBL" id="NPKI01000051">
    <property type="protein sequence ID" value="PAP97821.1"/>
    <property type="molecule type" value="Genomic_DNA"/>
</dbReference>
<evidence type="ECO:0000313" key="2">
    <source>
        <dbReference type="Proteomes" id="UP000216215"/>
    </source>
</evidence>
<comment type="caution">
    <text evidence="1">The sequence shown here is derived from an EMBL/GenBank/DDBJ whole genome shotgun (WGS) entry which is preliminary data.</text>
</comment>
<protein>
    <submittedName>
        <fullName evidence="1">Uncharacterized protein</fullName>
    </submittedName>
</protein>
<proteinExistence type="predicted"/>
<reference evidence="2" key="1">
    <citation type="submission" date="2017-08" db="EMBL/GenBank/DDBJ databases">
        <title>Mesorhizobium wenxinae sp. nov., a novel rhizobial species isolated from root nodules of chickpea (Cicer arietinum L.).</title>
        <authorList>
            <person name="Zhang J."/>
        </authorList>
    </citation>
    <scope>NUCLEOTIDE SEQUENCE [LARGE SCALE GENOMIC DNA]</scope>
    <source>
        <strain evidence="2">USDA 3392</strain>
    </source>
</reference>
<dbReference type="Proteomes" id="UP000216215">
    <property type="component" value="Unassembled WGS sequence"/>
</dbReference>
<evidence type="ECO:0000313" key="1">
    <source>
        <dbReference type="EMBL" id="PAP97821.1"/>
    </source>
</evidence>
<sequence length="90" mass="9571">MHDPYEDNQPGPESLGRSARLVVPSDDNDLPVVAKSVVCTTAGNISVVPIGNADYTPVPFVDVPAGYLVPFQVRRVMATGTTATAWTLED</sequence>
<organism evidence="1 2">
    <name type="scientific">Mesorhizobium mediterraneum</name>
    <dbReference type="NCBI Taxonomy" id="43617"/>
    <lineage>
        <taxon>Bacteria</taxon>
        <taxon>Pseudomonadati</taxon>
        <taxon>Pseudomonadota</taxon>
        <taxon>Alphaproteobacteria</taxon>
        <taxon>Hyphomicrobiales</taxon>
        <taxon>Phyllobacteriaceae</taxon>
        <taxon>Mesorhizobium</taxon>
    </lineage>
</organism>
<gene>
    <name evidence="1" type="ORF">CIT25_35130</name>
</gene>
<keyword evidence="2" id="KW-1185">Reference proteome</keyword>